<protein>
    <submittedName>
        <fullName evidence="2">Uncharacterized protein</fullName>
    </submittedName>
</protein>
<accession>A0A6J7XIG7</accession>
<organism evidence="2">
    <name type="scientific">uncultured Caudovirales phage</name>
    <dbReference type="NCBI Taxonomy" id="2100421"/>
    <lineage>
        <taxon>Viruses</taxon>
        <taxon>Duplodnaviria</taxon>
        <taxon>Heunggongvirae</taxon>
        <taxon>Uroviricota</taxon>
        <taxon>Caudoviricetes</taxon>
        <taxon>Peduoviridae</taxon>
        <taxon>Maltschvirus</taxon>
        <taxon>Maltschvirus maltsch</taxon>
    </lineage>
</organism>
<proteinExistence type="predicted"/>
<feature type="transmembrane region" description="Helical" evidence="1">
    <location>
        <begin position="44"/>
        <end position="62"/>
    </location>
</feature>
<dbReference type="EMBL" id="LR798411">
    <property type="protein sequence ID" value="CAB5230219.1"/>
    <property type="molecule type" value="Genomic_DNA"/>
</dbReference>
<keyword evidence="1" id="KW-0812">Transmembrane</keyword>
<evidence type="ECO:0000313" key="2">
    <source>
        <dbReference type="EMBL" id="CAB5230219.1"/>
    </source>
</evidence>
<keyword evidence="1" id="KW-1133">Transmembrane helix</keyword>
<gene>
    <name evidence="2" type="ORF">UFOVP1562_48</name>
</gene>
<keyword evidence="1" id="KW-0472">Membrane</keyword>
<reference evidence="2" key="1">
    <citation type="submission" date="2020-05" db="EMBL/GenBank/DDBJ databases">
        <authorList>
            <person name="Chiriac C."/>
            <person name="Salcher M."/>
            <person name="Ghai R."/>
            <person name="Kavagutti S V."/>
        </authorList>
    </citation>
    <scope>NUCLEOTIDE SEQUENCE</scope>
</reference>
<name>A0A6J7XIG7_9CAUD</name>
<sequence>MIKIKPQDLNPTVRRYPRTLQEAFPQHDWETVDKTVHKRSPDDWVVLIALFALGFLLGILMGEL</sequence>
<evidence type="ECO:0000256" key="1">
    <source>
        <dbReference type="SAM" id="Phobius"/>
    </source>
</evidence>